<dbReference type="Pfam" id="PF00773">
    <property type="entry name" value="RNB"/>
    <property type="match status" value="1"/>
</dbReference>
<dbReference type="Proteomes" id="UP000054937">
    <property type="component" value="Unassembled WGS sequence"/>
</dbReference>
<dbReference type="InterPro" id="IPR022966">
    <property type="entry name" value="RNase_II/R_CS"/>
</dbReference>
<dbReference type="GO" id="GO:0000175">
    <property type="term" value="F:3'-5'-RNA exonuclease activity"/>
    <property type="evidence" value="ECO:0007669"/>
    <property type="project" value="TreeGrafter"/>
</dbReference>
<dbReference type="Pfam" id="PF17849">
    <property type="entry name" value="OB_Dis3"/>
    <property type="match status" value="1"/>
</dbReference>
<protein>
    <submittedName>
        <fullName evidence="5">Nucleic acid-binding, OB-fold</fullName>
    </submittedName>
</protein>
<evidence type="ECO:0000313" key="5">
    <source>
        <dbReference type="EMBL" id="KRX00956.1"/>
    </source>
</evidence>
<feature type="compositionally biased region" description="Polar residues" evidence="3">
    <location>
        <begin position="162"/>
        <end position="177"/>
    </location>
</feature>
<feature type="compositionally biased region" description="Low complexity" evidence="3">
    <location>
        <begin position="59"/>
        <end position="68"/>
    </location>
</feature>
<dbReference type="InterPro" id="IPR001900">
    <property type="entry name" value="RNase_II/R"/>
</dbReference>
<evidence type="ECO:0000256" key="1">
    <source>
        <dbReference type="RuleBase" id="RU003901"/>
    </source>
</evidence>
<dbReference type="InParanoid" id="A0A0V0QFK2"/>
<keyword evidence="2" id="KW-0175">Coiled coil</keyword>
<dbReference type="InterPro" id="IPR050180">
    <property type="entry name" value="RNR_Ribonuclease"/>
</dbReference>
<dbReference type="Gene3D" id="2.40.50.700">
    <property type="match status" value="1"/>
</dbReference>
<dbReference type="SMART" id="SM00955">
    <property type="entry name" value="RNB"/>
    <property type="match status" value="1"/>
</dbReference>
<evidence type="ECO:0000259" key="4">
    <source>
        <dbReference type="SMART" id="SM00955"/>
    </source>
</evidence>
<accession>A0A0V0QFK2</accession>
<dbReference type="OrthoDB" id="372421at2759"/>
<evidence type="ECO:0000256" key="2">
    <source>
        <dbReference type="SAM" id="Coils"/>
    </source>
</evidence>
<dbReference type="PANTHER" id="PTHR23355:SF9">
    <property type="entry name" value="DIS3-LIKE EXONUCLEASE 2"/>
    <property type="match status" value="1"/>
</dbReference>
<keyword evidence="6" id="KW-1185">Reference proteome</keyword>
<organism evidence="5 6">
    <name type="scientific">Pseudocohnilembus persalinus</name>
    <name type="common">Ciliate</name>
    <dbReference type="NCBI Taxonomy" id="266149"/>
    <lineage>
        <taxon>Eukaryota</taxon>
        <taxon>Sar</taxon>
        <taxon>Alveolata</taxon>
        <taxon>Ciliophora</taxon>
        <taxon>Intramacronucleata</taxon>
        <taxon>Oligohymenophorea</taxon>
        <taxon>Scuticociliatia</taxon>
        <taxon>Philasterida</taxon>
        <taxon>Pseudocohnilembidae</taxon>
        <taxon>Pseudocohnilembus</taxon>
    </lineage>
</organism>
<dbReference type="AlphaFoldDB" id="A0A0V0QFK2"/>
<feature type="region of interest" description="Disordered" evidence="3">
    <location>
        <begin position="122"/>
        <end position="185"/>
    </location>
</feature>
<feature type="domain" description="RNB" evidence="4">
    <location>
        <begin position="542"/>
        <end position="898"/>
    </location>
</feature>
<proteinExistence type="inferred from homology"/>
<reference evidence="5 6" key="1">
    <citation type="journal article" date="2015" name="Sci. Rep.">
        <title>Genome of the facultative scuticociliatosis pathogen Pseudocohnilembus persalinus provides insight into its virulence through horizontal gene transfer.</title>
        <authorList>
            <person name="Xiong J."/>
            <person name="Wang G."/>
            <person name="Cheng J."/>
            <person name="Tian M."/>
            <person name="Pan X."/>
            <person name="Warren A."/>
            <person name="Jiang C."/>
            <person name="Yuan D."/>
            <person name="Miao W."/>
        </authorList>
    </citation>
    <scope>NUCLEOTIDE SEQUENCE [LARGE SCALE GENOMIC DNA]</scope>
    <source>
        <strain evidence="5">36N120E</strain>
    </source>
</reference>
<gene>
    <name evidence="5" type="ORF">PPERSA_09562</name>
</gene>
<dbReference type="GO" id="GO:0003723">
    <property type="term" value="F:RNA binding"/>
    <property type="evidence" value="ECO:0007669"/>
    <property type="project" value="InterPro"/>
</dbReference>
<dbReference type="PANTHER" id="PTHR23355">
    <property type="entry name" value="RIBONUCLEASE"/>
    <property type="match status" value="1"/>
</dbReference>
<sequence>MNQNYFSRQSKPKVQYRVKQQTSEENESQNQQKQYQNQNQQTNSKSQYRKKSSQEQHKAPYAKPQYQYKAKKQEESSENDFENEINNTQNQKEQKKVVYVIKKENQDNIDLQLEQQNTSKYVKKQYQQQAPKYQKKKNDDNYNPNTQNYQNSSSQNQAYRPKQQSQNTSKYSQQQQKGGRLTKESNRQKYNLQEQRNNRKQQQIVFKEHLNEKQAMKGVEEKTLFKGVFLANEVSRNYGQIRSEDFEYKVFVNSKEDQNRALHGQTVIFRLKTEEEIEELKEKKLLNMEEHKKFVEQQKYMQIMKQTGQKVFYKPKVEKQENNNEKQSQNKDEEWGAVKKIDHQIGEIVYIEPYEIYSKLIVGKISVNIRGDDIEADTVDYQLKQQENENDENNNNLENIDQQENQINNRKKNLENNKDKQEKLGPMGYWFTPLNKKLPKMFIKQCLNKEIREMKLESLQSQYFAGQIMQWNKTTFHPDFEIVESIGPIGEIEVECKALLKEHQVEEKDWSEETQQYIKEELETLLNENGEYIIPKEEKEQRWDLTNEIICTIDPETARDLDDALSIKKIEDNVYEVGVHIADVSHFVKEGSPLEEEAKMRTTSVYLVHRVIPMLPRILSENLCSLNGNVERLAFSTIFYMNEDGKVIREKDTKFGKSVIKSCAKMSYESAQSIIDGTFKSVEEVPDHILPNKEVDHQQWFENIKFLNKIAQKRRQNRMDNGAIMLVEREKKTYTLDEKNWPINYSIYERKDAHFMVEEYMILANQLTAQKVVDTDRELAVLRKHEPPTSDKQEEFSKFLEQFSDHNINFDTTSNVALKESIELLRSSTVIPQNILKIINYNLVKLVEQAKYILTENSNQNSWRHFALSLDVYTHFTSPIRRYPDILSHRLLFKALKHQQQMKEHVNKQDIKEILGLCNEMKTNSKRVSDGCEKIFMCLYLKTNKVDVNGIVLGFGDKSIRVLIPEYDILNTIQLNDIKSVTDIKTQENKSALKQIIISYDTKDENNEQQKGQVIFEPFQDIKIQLTSTNKFPVDYKCSILCQDPKQKGRTFLLQ</sequence>
<feature type="compositionally biased region" description="Low complexity" evidence="3">
    <location>
        <begin position="19"/>
        <end position="46"/>
    </location>
</feature>
<dbReference type="InterPro" id="IPR012340">
    <property type="entry name" value="NA-bd_OB-fold"/>
</dbReference>
<dbReference type="OMA" id="ITRWPID"/>
<comment type="similarity">
    <text evidence="1">Belongs to the RNR ribonuclease family.</text>
</comment>
<dbReference type="EMBL" id="LDAU01000180">
    <property type="protein sequence ID" value="KRX00956.1"/>
    <property type="molecule type" value="Genomic_DNA"/>
</dbReference>
<feature type="region of interest" description="Disordered" evidence="3">
    <location>
        <begin position="1"/>
        <end position="92"/>
    </location>
</feature>
<dbReference type="GO" id="GO:0006402">
    <property type="term" value="P:mRNA catabolic process"/>
    <property type="evidence" value="ECO:0007669"/>
    <property type="project" value="TreeGrafter"/>
</dbReference>
<feature type="coiled-coil region" evidence="2">
    <location>
        <begin position="383"/>
        <end position="424"/>
    </location>
</feature>
<comment type="caution">
    <text evidence="5">The sequence shown here is derived from an EMBL/GenBank/DDBJ whole genome shotgun (WGS) entry which is preliminary data.</text>
</comment>
<dbReference type="PROSITE" id="PS01175">
    <property type="entry name" value="RIBONUCLEASE_II"/>
    <property type="match status" value="1"/>
</dbReference>
<evidence type="ECO:0000313" key="6">
    <source>
        <dbReference type="Proteomes" id="UP000054937"/>
    </source>
</evidence>
<feature type="compositionally biased region" description="Low complexity" evidence="3">
    <location>
        <begin position="141"/>
        <end position="157"/>
    </location>
</feature>
<dbReference type="Gene3D" id="2.40.50.690">
    <property type="match status" value="1"/>
</dbReference>
<dbReference type="InterPro" id="IPR041505">
    <property type="entry name" value="Dis3_CSD2"/>
</dbReference>
<dbReference type="GO" id="GO:0000932">
    <property type="term" value="C:P-body"/>
    <property type="evidence" value="ECO:0007669"/>
    <property type="project" value="TreeGrafter"/>
</dbReference>
<evidence type="ECO:0000256" key="3">
    <source>
        <dbReference type="SAM" id="MobiDB-lite"/>
    </source>
</evidence>
<name>A0A0V0QFK2_PSEPJ</name>
<dbReference type="SUPFAM" id="SSF50249">
    <property type="entry name" value="Nucleic acid-binding proteins"/>
    <property type="match status" value="3"/>
</dbReference>